<dbReference type="PROSITE" id="PS50088">
    <property type="entry name" value="ANK_REPEAT"/>
    <property type="match status" value="3"/>
</dbReference>
<dbReference type="PANTHER" id="PTHR10039">
    <property type="entry name" value="AMELOGENIN"/>
    <property type="match status" value="1"/>
</dbReference>
<reference evidence="5 6" key="1">
    <citation type="submission" date="2015-01" db="EMBL/GenBank/DDBJ databases">
        <title>The Genome Sequence of Rhinocladiella mackenzie CBS 650.93.</title>
        <authorList>
            <consortium name="The Broad Institute Genomics Platform"/>
            <person name="Cuomo C."/>
            <person name="de Hoog S."/>
            <person name="Gorbushina A."/>
            <person name="Stielow B."/>
            <person name="Teixiera M."/>
            <person name="Abouelleil A."/>
            <person name="Chapman S.B."/>
            <person name="Priest M."/>
            <person name="Young S.K."/>
            <person name="Wortman J."/>
            <person name="Nusbaum C."/>
            <person name="Birren B."/>
        </authorList>
    </citation>
    <scope>NUCLEOTIDE SEQUENCE [LARGE SCALE GENOMIC DNA]</scope>
    <source>
        <strain evidence="5 6">CBS 650.93</strain>
    </source>
</reference>
<dbReference type="PRINTS" id="PR01415">
    <property type="entry name" value="ANKYRIN"/>
</dbReference>
<dbReference type="Gene3D" id="1.25.40.20">
    <property type="entry name" value="Ankyrin repeat-containing domain"/>
    <property type="match status" value="1"/>
</dbReference>
<feature type="domain" description="Nephrocystin 3-like N-terminal" evidence="4">
    <location>
        <begin position="305"/>
        <end position="482"/>
    </location>
</feature>
<protein>
    <recommendedName>
        <fullName evidence="4">Nephrocystin 3-like N-terminal domain-containing protein</fullName>
    </recommendedName>
</protein>
<sequence>MALIGKRRNWRRAPVFESFPSGIKVLFDPPEATLDVVFVHGLTGDRERTWTSPTPEVLTFGYDAYVVRKHGEVAQIDISHHAKDLLNTLVNERQDHASATRPIIFVAHSLGGVLCKDALRASEVSGDMHLESITSCTWGIAFIGTPHGGSWLATWAKLPVTILDILKRTDVTLLSLLKPNSEVLARIHDDFLSMIRRRGSDHRQIEIACFYETMPLLGRVQIVDQPSATIPGFNNISIHADHRDVARFASADHPGCKSIIGVLGRWARRGAADGGLNADAEAFLETLSFSEMGVRQAIIERAESGTCNWILQNPAYKAWANCEDLDKSHGLLWVKGKPGSGKSTLMKHIASKTPKPKGTVRLVFFFNARGTEQERNAEGLFKTFLHQLINESLFMRNRLLTLFRKKRAMAGKRGIIWSSAELRNIFFDTVQFNSRAPVEIFIDALDECNDEEVRAIIAAFETCAAVYMAKGSRNLKICWSSRYYPYISIVHGFEIKVDNMNLEDIALYVSRHLARSRRRESLRCLEPIIVKKSKGVFLWGVLVVNKICKLADKGLPIARIQKVIHDLPDELSTLYSDIFATLDPELAEDTASLMYLVLYATRPLDTDELRLGIEFMRQCYPAALHDFACLTEQVSYFQLFITELSGGLLEVVDSGVPVGRRPQSSADLEVMLGVKDYAHDTLPEEKNPQVPTQEDSDVETRWIVHVIHETVRDFMMADGVCHLPGRSSPLAMDSSMGHFRLYQMCSRIITTDELSCVITERQCNDLFTSTPDLVTKGSQWLGTTIAKYVLENICFHLVNSGFWDPAYLRQYRKPLPPDLSNEFRTEHLTQVLLRWHCIRVASQRPAGRRHAILGNGLEFNFDTVRFAQPVMESMNLSWNQFDACASDAHMCLWTLRMHFACTGYHTLQAAVAAVAHHGSDSTLAEFLQFHNRRRAHQRLGPLEISRLGVTPLQMAVDSGRPPVVKMLLEHGVLINPSGSIWGKTPLGVAVERGMSSIVFELVKHGANVNLPSNFRLPLISAASQGYSDIVQMMLDHGADVHAKSDEGQNAYEVALQAGHVKIAEMLKDLVAEDEDQNTKSTIDLATAPVHYEQSQAEHPTETGAFQPFKTPQSQEICAESSSAQQLETHMLMQGED</sequence>
<dbReference type="OrthoDB" id="4137835at2759"/>
<dbReference type="VEuPathDB" id="FungiDB:Z518_04702"/>
<feature type="region of interest" description="Disordered" evidence="3">
    <location>
        <begin position="1092"/>
        <end position="1121"/>
    </location>
</feature>
<keyword evidence="2" id="KW-0040">ANK repeat</keyword>
<evidence type="ECO:0000256" key="3">
    <source>
        <dbReference type="SAM" id="MobiDB-lite"/>
    </source>
</evidence>
<name>A0A0D2IU87_9EURO</name>
<dbReference type="AlphaFoldDB" id="A0A0D2IU87"/>
<feature type="repeat" description="ANK" evidence="2">
    <location>
        <begin position="947"/>
        <end position="979"/>
    </location>
</feature>
<organism evidence="5 6">
    <name type="scientific">Rhinocladiella mackenziei CBS 650.93</name>
    <dbReference type="NCBI Taxonomy" id="1442369"/>
    <lineage>
        <taxon>Eukaryota</taxon>
        <taxon>Fungi</taxon>
        <taxon>Dikarya</taxon>
        <taxon>Ascomycota</taxon>
        <taxon>Pezizomycotina</taxon>
        <taxon>Eurotiomycetes</taxon>
        <taxon>Chaetothyriomycetidae</taxon>
        <taxon>Chaetothyriales</taxon>
        <taxon>Herpotrichiellaceae</taxon>
        <taxon>Rhinocladiella</taxon>
    </lineage>
</organism>
<dbReference type="InterPro" id="IPR029058">
    <property type="entry name" value="AB_hydrolase_fold"/>
</dbReference>
<dbReference type="SUPFAM" id="SSF48403">
    <property type="entry name" value="Ankyrin repeat"/>
    <property type="match status" value="1"/>
</dbReference>
<dbReference type="InterPro" id="IPR027417">
    <property type="entry name" value="P-loop_NTPase"/>
</dbReference>
<feature type="repeat" description="ANK" evidence="2">
    <location>
        <begin position="1013"/>
        <end position="1045"/>
    </location>
</feature>
<dbReference type="PROSITE" id="PS50297">
    <property type="entry name" value="ANK_REP_REGION"/>
    <property type="match status" value="3"/>
</dbReference>
<keyword evidence="1" id="KW-0677">Repeat</keyword>
<evidence type="ECO:0000259" key="4">
    <source>
        <dbReference type="Pfam" id="PF24883"/>
    </source>
</evidence>
<dbReference type="Pfam" id="PF24883">
    <property type="entry name" value="NPHP3_N"/>
    <property type="match status" value="1"/>
</dbReference>
<dbReference type="GeneID" id="25292773"/>
<dbReference type="STRING" id="1442369.A0A0D2IU87"/>
<dbReference type="EMBL" id="KN847477">
    <property type="protein sequence ID" value="KIX06726.1"/>
    <property type="molecule type" value="Genomic_DNA"/>
</dbReference>
<dbReference type="HOGENOM" id="CLU_000288_34_1_1"/>
<dbReference type="SUPFAM" id="SSF52540">
    <property type="entry name" value="P-loop containing nucleoside triphosphate hydrolases"/>
    <property type="match status" value="1"/>
</dbReference>
<dbReference type="Pfam" id="PF12796">
    <property type="entry name" value="Ank_2"/>
    <property type="match status" value="1"/>
</dbReference>
<evidence type="ECO:0000313" key="6">
    <source>
        <dbReference type="Proteomes" id="UP000053617"/>
    </source>
</evidence>
<gene>
    <name evidence="5" type="ORF">Z518_04702</name>
</gene>
<dbReference type="Gene3D" id="3.40.50.300">
    <property type="entry name" value="P-loop containing nucleotide triphosphate hydrolases"/>
    <property type="match status" value="1"/>
</dbReference>
<dbReference type="InterPro" id="IPR002110">
    <property type="entry name" value="Ankyrin_rpt"/>
</dbReference>
<proteinExistence type="predicted"/>
<dbReference type="Proteomes" id="UP000053617">
    <property type="component" value="Unassembled WGS sequence"/>
</dbReference>
<accession>A0A0D2IU87</accession>
<feature type="repeat" description="ANK" evidence="2">
    <location>
        <begin position="981"/>
        <end position="1013"/>
    </location>
</feature>
<evidence type="ECO:0000256" key="2">
    <source>
        <dbReference type="PROSITE-ProRule" id="PRU00023"/>
    </source>
</evidence>
<keyword evidence="6" id="KW-1185">Reference proteome</keyword>
<dbReference type="SMART" id="SM00248">
    <property type="entry name" value="ANK"/>
    <property type="match status" value="4"/>
</dbReference>
<dbReference type="PANTHER" id="PTHR10039:SF5">
    <property type="entry name" value="NACHT DOMAIN-CONTAINING PROTEIN"/>
    <property type="match status" value="1"/>
</dbReference>
<dbReference type="Pfam" id="PF13606">
    <property type="entry name" value="Ank_3"/>
    <property type="match status" value="1"/>
</dbReference>
<dbReference type="RefSeq" id="XP_013273862.1">
    <property type="nucleotide sequence ID" value="XM_013418408.1"/>
</dbReference>
<dbReference type="InterPro" id="IPR056884">
    <property type="entry name" value="NPHP3-like_N"/>
</dbReference>
<dbReference type="InterPro" id="IPR036770">
    <property type="entry name" value="Ankyrin_rpt-contain_sf"/>
</dbReference>
<evidence type="ECO:0000313" key="5">
    <source>
        <dbReference type="EMBL" id="KIX06726.1"/>
    </source>
</evidence>
<dbReference type="Gene3D" id="3.40.50.1820">
    <property type="entry name" value="alpha/beta hydrolase"/>
    <property type="match status" value="1"/>
</dbReference>
<dbReference type="SUPFAM" id="SSF53474">
    <property type="entry name" value="alpha/beta-Hydrolases"/>
    <property type="match status" value="1"/>
</dbReference>
<evidence type="ECO:0000256" key="1">
    <source>
        <dbReference type="ARBA" id="ARBA00022737"/>
    </source>
</evidence>
<feature type="compositionally biased region" description="Polar residues" evidence="3">
    <location>
        <begin position="1109"/>
        <end position="1121"/>
    </location>
</feature>